<feature type="domain" description="Bacteriophage T5 Orf172 DNA-binding" evidence="1">
    <location>
        <begin position="13"/>
        <end position="93"/>
    </location>
</feature>
<evidence type="ECO:0000313" key="3">
    <source>
        <dbReference type="Proteomes" id="UP000322509"/>
    </source>
</evidence>
<dbReference type="Pfam" id="PF10544">
    <property type="entry name" value="T5orf172"/>
    <property type="match status" value="1"/>
</dbReference>
<keyword evidence="3" id="KW-1185">Reference proteome</keyword>
<organism evidence="2 3">
    <name type="scientific">Francisella marina</name>
    <dbReference type="NCBI Taxonomy" id="2249302"/>
    <lineage>
        <taxon>Bacteria</taxon>
        <taxon>Pseudomonadati</taxon>
        <taxon>Pseudomonadota</taxon>
        <taxon>Gammaproteobacteria</taxon>
        <taxon>Thiotrichales</taxon>
        <taxon>Francisellaceae</taxon>
        <taxon>Francisella</taxon>
    </lineage>
</organism>
<name>A0ABX5ZIB7_9GAMM</name>
<evidence type="ECO:0000259" key="1">
    <source>
        <dbReference type="SMART" id="SM00974"/>
    </source>
</evidence>
<sequence length="209" mass="23859">MNEKSIIYVLSNEAMPGLIKIGKTTQNSVESRVSQLYTTGVPLPFKCEYAVEVEDCHVVERALHTAFRNNRINPNREFFDIEPDQVIAILKLLDCSLKDVTKDFEDEIEKNTDKIDLKSAEKAASKRPNMNFIEMGIPNNAELSFVDDTSIKVKVIGAKKVSYDGREMSLTMATRIVKELDEKHPIRPAPYWLYNGDKLDSLYEATYEF</sequence>
<protein>
    <submittedName>
        <fullName evidence="2">GIY-YIG nuclease family protein</fullName>
    </submittedName>
</protein>
<dbReference type="InterPro" id="IPR018306">
    <property type="entry name" value="Phage_T5_Orf172_DNA-bd"/>
</dbReference>
<reference evidence="2 3" key="1">
    <citation type="submission" date="2019-09" db="EMBL/GenBank/DDBJ databases">
        <title>Complete genome sequence of Francisella marina E103-15.</title>
        <authorList>
            <person name="Tekedar H.C."/>
            <person name="Griffin M.J."/>
            <person name="Waldbieser G.C."/>
            <person name="Soto E."/>
        </authorList>
    </citation>
    <scope>NUCLEOTIDE SEQUENCE [LARGE SCALE GENOMIC DNA]</scope>
    <source>
        <strain evidence="2 3">E103-15</strain>
    </source>
</reference>
<dbReference type="Proteomes" id="UP000322509">
    <property type="component" value="Chromosome"/>
</dbReference>
<gene>
    <name evidence="2" type="ORF">F0R74_07935</name>
</gene>
<accession>A0ABX5ZIB7</accession>
<dbReference type="EMBL" id="CP043550">
    <property type="protein sequence ID" value="QEO58206.1"/>
    <property type="molecule type" value="Genomic_DNA"/>
</dbReference>
<dbReference type="SMART" id="SM00974">
    <property type="entry name" value="T5orf172"/>
    <property type="match status" value="1"/>
</dbReference>
<evidence type="ECO:0000313" key="2">
    <source>
        <dbReference type="EMBL" id="QEO58206.1"/>
    </source>
</evidence>
<proteinExistence type="predicted"/>